<organism evidence="3 4">
    <name type="scientific">Actinotignum urinale</name>
    <dbReference type="NCBI Taxonomy" id="190146"/>
    <lineage>
        <taxon>Bacteria</taxon>
        <taxon>Bacillati</taxon>
        <taxon>Actinomycetota</taxon>
        <taxon>Actinomycetes</taxon>
        <taxon>Actinomycetales</taxon>
        <taxon>Actinomycetaceae</taxon>
        <taxon>Actinotignum</taxon>
    </lineage>
</organism>
<dbReference type="PANTHER" id="PTHR48100:SF62">
    <property type="entry name" value="GLUCOSYL-3-PHOSPHOGLYCERATE PHOSPHATASE"/>
    <property type="match status" value="1"/>
</dbReference>
<dbReference type="PROSITE" id="PS00175">
    <property type="entry name" value="PG_MUTASE"/>
    <property type="match status" value="1"/>
</dbReference>
<dbReference type="AlphaFoldDB" id="A0AAW9HZQ4"/>
<keyword evidence="3" id="KW-0378">Hydrolase</keyword>
<dbReference type="EMBL" id="JAWNGC010000007">
    <property type="protein sequence ID" value="MDY5155336.1"/>
    <property type="molecule type" value="Genomic_DNA"/>
</dbReference>
<dbReference type="SMART" id="SM00855">
    <property type="entry name" value="PGAM"/>
    <property type="match status" value="1"/>
</dbReference>
<protein>
    <submittedName>
        <fullName evidence="3">Histidine phosphatase family protein</fullName>
        <ecNumber evidence="3">3.1.3.-</ecNumber>
    </submittedName>
</protein>
<evidence type="ECO:0000256" key="1">
    <source>
        <dbReference type="PIRSR" id="PIRSR613078-1"/>
    </source>
</evidence>
<sequence length="201" mass="22273">MPADYLILWRHGQTDFNKQMRIQGATDIPLNDLGLRQARESAQSIVAKEPTRIISSPLSRALTTAQCLATEVGLDVTTDERLVERRFGEFEGKTRAEIEVEFPGEFIHWQRHGMVHGIGMETRESVGERFAQAVGEASDAMDGGKLVVVAHGAAIACGVSHLLGLYGSWGGVRGLDNCHYAILQRRHSGNPDWRIEAYNLY</sequence>
<reference evidence="3" key="1">
    <citation type="submission" date="2023-10" db="EMBL/GenBank/DDBJ databases">
        <title>Whole Genome based description of the genera Actinobaculum and Actinotignum reveals a complex phylogenetic relationship within the species included in the genus Actinotignum.</title>
        <authorList>
            <person name="Jensen C.S."/>
            <person name="Dargis R."/>
            <person name="Kemp M."/>
            <person name="Christensen J.J."/>
        </authorList>
    </citation>
    <scope>NUCLEOTIDE SEQUENCE</scope>
    <source>
        <strain evidence="3">SLA_B511</strain>
    </source>
</reference>
<dbReference type="InterPro" id="IPR050275">
    <property type="entry name" value="PGM_Phosphatase"/>
</dbReference>
<dbReference type="Gene3D" id="3.40.50.1240">
    <property type="entry name" value="Phosphoglycerate mutase-like"/>
    <property type="match status" value="1"/>
</dbReference>
<feature type="active site" description="Tele-phosphohistidine intermediate" evidence="1">
    <location>
        <position position="11"/>
    </location>
</feature>
<accession>A0AAW9HZQ4</accession>
<dbReference type="InterPro" id="IPR001345">
    <property type="entry name" value="PG/BPGM_mutase_AS"/>
</dbReference>
<comment type="caution">
    <text evidence="3">The sequence shown here is derived from an EMBL/GenBank/DDBJ whole genome shotgun (WGS) entry which is preliminary data.</text>
</comment>
<dbReference type="PANTHER" id="PTHR48100">
    <property type="entry name" value="BROAD-SPECIFICITY PHOSPHATASE YOR283W-RELATED"/>
    <property type="match status" value="1"/>
</dbReference>
<gene>
    <name evidence="3" type="ORF">R6G80_06310</name>
</gene>
<proteinExistence type="predicted"/>
<feature type="active site" description="Proton donor/acceptor" evidence="1">
    <location>
        <position position="84"/>
    </location>
</feature>
<dbReference type="SUPFAM" id="SSF53254">
    <property type="entry name" value="Phosphoglycerate mutase-like"/>
    <property type="match status" value="1"/>
</dbReference>
<feature type="binding site" evidence="2">
    <location>
        <position position="60"/>
    </location>
    <ligand>
        <name>substrate</name>
    </ligand>
</feature>
<dbReference type="InterPro" id="IPR029033">
    <property type="entry name" value="His_PPase_superfam"/>
</dbReference>
<evidence type="ECO:0000313" key="3">
    <source>
        <dbReference type="EMBL" id="MDY5155336.1"/>
    </source>
</evidence>
<dbReference type="GO" id="GO:0016791">
    <property type="term" value="F:phosphatase activity"/>
    <property type="evidence" value="ECO:0007669"/>
    <property type="project" value="TreeGrafter"/>
</dbReference>
<dbReference type="InterPro" id="IPR013078">
    <property type="entry name" value="His_Pase_superF_clade-1"/>
</dbReference>
<name>A0AAW9HZQ4_9ACTO</name>
<dbReference type="Proteomes" id="UP001281731">
    <property type="component" value="Unassembled WGS sequence"/>
</dbReference>
<dbReference type="Pfam" id="PF00300">
    <property type="entry name" value="His_Phos_1"/>
    <property type="match status" value="1"/>
</dbReference>
<feature type="binding site" evidence="2">
    <location>
        <begin position="10"/>
        <end position="17"/>
    </location>
    <ligand>
        <name>substrate</name>
    </ligand>
</feature>
<dbReference type="CDD" id="cd07067">
    <property type="entry name" value="HP_PGM_like"/>
    <property type="match status" value="1"/>
</dbReference>
<evidence type="ECO:0000313" key="4">
    <source>
        <dbReference type="Proteomes" id="UP001281731"/>
    </source>
</evidence>
<dbReference type="GO" id="GO:0005737">
    <property type="term" value="C:cytoplasm"/>
    <property type="evidence" value="ECO:0007669"/>
    <property type="project" value="TreeGrafter"/>
</dbReference>
<dbReference type="RefSeq" id="WP_320756638.1">
    <property type="nucleotide sequence ID" value="NZ_JAWNGC010000007.1"/>
</dbReference>
<evidence type="ECO:0000256" key="2">
    <source>
        <dbReference type="PIRSR" id="PIRSR613078-2"/>
    </source>
</evidence>
<dbReference type="EC" id="3.1.3.-" evidence="3"/>